<dbReference type="PATRIC" id="fig|1398.22.peg.2946"/>
<organism evidence="12 13">
    <name type="scientific">Heyndrickxia coagulans</name>
    <name type="common">Weizmannia coagulans</name>
    <dbReference type="NCBI Taxonomy" id="1398"/>
    <lineage>
        <taxon>Bacteria</taxon>
        <taxon>Bacillati</taxon>
        <taxon>Bacillota</taxon>
        <taxon>Bacilli</taxon>
        <taxon>Bacillales</taxon>
        <taxon>Bacillaceae</taxon>
        <taxon>Heyndrickxia</taxon>
    </lineage>
</organism>
<feature type="binding site" evidence="9">
    <location>
        <position position="96"/>
    </location>
    <ligand>
        <name>Mg(2+)</name>
        <dbReference type="ChEBI" id="CHEBI:18420"/>
    </ligand>
</feature>
<accession>A0A150K1R0</accession>
<evidence type="ECO:0000256" key="9">
    <source>
        <dbReference type="HAMAP-Rule" id="MF_00097"/>
    </source>
</evidence>
<dbReference type="Proteomes" id="UP000070376">
    <property type="component" value="Unassembled WGS sequence"/>
</dbReference>
<feature type="binding site" evidence="9">
    <location>
        <position position="77"/>
    </location>
    <ligand>
        <name>Mg(2+)</name>
        <dbReference type="ChEBI" id="CHEBI:18420"/>
    </ligand>
</feature>
<dbReference type="InterPro" id="IPR036206">
    <property type="entry name" value="ThiamineP_synth_sf"/>
</dbReference>
<sequence>MTGEHLRDALKLYFIMGSPNCTLPPEQVLENAIRGGVTLFQFREKGKGARKGEEKKVLGEKLKWICQKNGIPFLVNDDIALALELDADGVHVGQEDEPLASVREKLGDKIIGVSAYTLEEARQAANGGADYLGVGPIFPTKSKEDAKAAKGTTVIREIRQNGIRIPIVGIGGIGPGNAKSVIEAGADGVSVISAIAGAEDAEAAAALLKRELTL</sequence>
<dbReference type="NCBIfam" id="TIGR00693">
    <property type="entry name" value="thiE"/>
    <property type="match status" value="1"/>
</dbReference>
<dbReference type="Gene3D" id="3.20.20.70">
    <property type="entry name" value="Aldolase class I"/>
    <property type="match status" value="1"/>
</dbReference>
<dbReference type="AlphaFoldDB" id="A0A150K1R0"/>
<feature type="binding site" evidence="9">
    <location>
        <position position="76"/>
    </location>
    <ligand>
        <name>4-amino-2-methyl-5-(diphosphooxymethyl)pyrimidine</name>
        <dbReference type="ChEBI" id="CHEBI:57841"/>
    </ligand>
</feature>
<dbReference type="InterPro" id="IPR022998">
    <property type="entry name" value="ThiamineP_synth_TenI"/>
</dbReference>
<comment type="catalytic activity">
    <reaction evidence="7 9 10">
        <text>2-(2-carboxy-4-methylthiazol-5-yl)ethyl phosphate + 4-amino-2-methyl-5-(diphosphooxymethyl)pyrimidine + 2 H(+) = thiamine phosphate + CO2 + diphosphate</text>
        <dbReference type="Rhea" id="RHEA:47848"/>
        <dbReference type="ChEBI" id="CHEBI:15378"/>
        <dbReference type="ChEBI" id="CHEBI:16526"/>
        <dbReference type="ChEBI" id="CHEBI:33019"/>
        <dbReference type="ChEBI" id="CHEBI:37575"/>
        <dbReference type="ChEBI" id="CHEBI:57841"/>
        <dbReference type="ChEBI" id="CHEBI:62890"/>
        <dbReference type="EC" id="2.5.1.3"/>
    </reaction>
</comment>
<dbReference type="EMBL" id="LRPN01000139">
    <property type="protein sequence ID" value="KWZ78659.1"/>
    <property type="molecule type" value="Genomic_DNA"/>
</dbReference>
<dbReference type="GO" id="GO:0004789">
    <property type="term" value="F:thiamine-phosphate diphosphorylase activity"/>
    <property type="evidence" value="ECO:0007669"/>
    <property type="project" value="UniProtKB-UniRule"/>
</dbReference>
<comment type="caution">
    <text evidence="12">The sequence shown here is derived from an EMBL/GenBank/DDBJ whole genome shotgun (WGS) entry which is preliminary data.</text>
</comment>
<evidence type="ECO:0000256" key="5">
    <source>
        <dbReference type="ARBA" id="ARBA00022977"/>
    </source>
</evidence>
<reference evidence="13" key="1">
    <citation type="submission" date="2016-01" db="EMBL/GenBank/DDBJ databases">
        <authorList>
            <person name="Mitreva M."/>
            <person name="Pepin K.H."/>
            <person name="Mihindukulasuriya K.A."/>
            <person name="Fulton R."/>
            <person name="Fronick C."/>
            <person name="O'Laughlin M."/>
            <person name="Miner T."/>
            <person name="Herter B."/>
            <person name="Rosa B.A."/>
            <person name="Cordes M."/>
            <person name="Tomlinson C."/>
            <person name="Wollam A."/>
            <person name="Palsikar V.B."/>
            <person name="Mardis E.R."/>
            <person name="Wilson R.K."/>
        </authorList>
    </citation>
    <scope>NUCLEOTIDE SEQUENCE [LARGE SCALE GENOMIC DNA]</scope>
    <source>
        <strain evidence="13">GED7749B</strain>
    </source>
</reference>
<feature type="binding site" evidence="9">
    <location>
        <position position="172"/>
    </location>
    <ligand>
        <name>2-[(2R,5Z)-2-carboxy-4-methylthiazol-5(2H)-ylidene]ethyl phosphate</name>
        <dbReference type="ChEBI" id="CHEBI:62899"/>
    </ligand>
</feature>
<comment type="pathway">
    <text evidence="1 9 11">Cofactor biosynthesis; thiamine diphosphate biosynthesis; thiamine phosphate from 4-amino-2-methyl-5-diphosphomethylpyrimidine and 4-methyl-5-(2-phosphoethyl)-thiazole: step 1/1.</text>
</comment>
<evidence type="ECO:0000313" key="12">
    <source>
        <dbReference type="EMBL" id="KWZ78659.1"/>
    </source>
</evidence>
<evidence type="ECO:0000256" key="10">
    <source>
        <dbReference type="RuleBase" id="RU003826"/>
    </source>
</evidence>
<comment type="similarity">
    <text evidence="9 10">Belongs to the thiamine-phosphate synthase family.</text>
</comment>
<evidence type="ECO:0000256" key="7">
    <source>
        <dbReference type="ARBA" id="ARBA00047851"/>
    </source>
</evidence>
<dbReference type="GO" id="GO:0000287">
    <property type="term" value="F:magnesium ion binding"/>
    <property type="evidence" value="ECO:0007669"/>
    <property type="project" value="UniProtKB-UniRule"/>
</dbReference>
<dbReference type="Pfam" id="PF02581">
    <property type="entry name" value="TMP-TENI"/>
    <property type="match status" value="1"/>
</dbReference>
<evidence type="ECO:0000256" key="4">
    <source>
        <dbReference type="ARBA" id="ARBA00022842"/>
    </source>
</evidence>
<evidence type="ECO:0000256" key="6">
    <source>
        <dbReference type="ARBA" id="ARBA00047334"/>
    </source>
</evidence>
<gene>
    <name evidence="9" type="primary">thiE</name>
    <name evidence="12" type="ORF">HMPREF3213_02943</name>
</gene>
<evidence type="ECO:0000256" key="2">
    <source>
        <dbReference type="ARBA" id="ARBA00022679"/>
    </source>
</evidence>
<comment type="function">
    <text evidence="9">Condenses 4-methyl-5-(beta-hydroxyethyl)thiazole monophosphate (THZ-P) and 2-methyl-4-amino-5-hydroxymethyl pyrimidine pyrophosphate (HMP-PP) to form thiamine monophosphate (TMP).</text>
</comment>
<name>A0A150K1R0_HEYCO</name>
<dbReference type="FunFam" id="3.20.20.70:FF:000096">
    <property type="entry name" value="Thiamine-phosphate synthase"/>
    <property type="match status" value="1"/>
</dbReference>
<feature type="binding site" evidence="9">
    <location>
        <position position="143"/>
    </location>
    <ligand>
        <name>4-amino-2-methyl-5-(diphosphooxymethyl)pyrimidine</name>
        <dbReference type="ChEBI" id="CHEBI:57841"/>
    </ligand>
</feature>
<evidence type="ECO:0000256" key="1">
    <source>
        <dbReference type="ARBA" id="ARBA00005165"/>
    </source>
</evidence>
<dbReference type="GO" id="GO:0009228">
    <property type="term" value="P:thiamine biosynthetic process"/>
    <property type="evidence" value="ECO:0007669"/>
    <property type="project" value="UniProtKB-KW"/>
</dbReference>
<feature type="binding site" evidence="9">
    <location>
        <begin position="192"/>
        <end position="193"/>
    </location>
    <ligand>
        <name>2-[(2R,5Z)-2-carboxy-4-methylthiazol-5(2H)-ylidene]ethyl phosphate</name>
        <dbReference type="ChEBI" id="CHEBI:62899"/>
    </ligand>
</feature>
<keyword evidence="4 9" id="KW-0460">Magnesium</keyword>
<dbReference type="InterPro" id="IPR034291">
    <property type="entry name" value="TMP_synthase"/>
</dbReference>
<dbReference type="HAMAP" id="MF_00097">
    <property type="entry name" value="TMP_synthase"/>
    <property type="match status" value="1"/>
</dbReference>
<dbReference type="PANTHER" id="PTHR20857:SF15">
    <property type="entry name" value="THIAMINE-PHOSPHATE SYNTHASE"/>
    <property type="match status" value="1"/>
</dbReference>
<dbReference type="InterPro" id="IPR013785">
    <property type="entry name" value="Aldolase_TIM"/>
</dbReference>
<comment type="catalytic activity">
    <reaction evidence="8 9 10">
        <text>2-[(2R,5Z)-2-carboxy-4-methylthiazol-5(2H)-ylidene]ethyl phosphate + 4-amino-2-methyl-5-(diphosphooxymethyl)pyrimidine + 2 H(+) = thiamine phosphate + CO2 + diphosphate</text>
        <dbReference type="Rhea" id="RHEA:47844"/>
        <dbReference type="ChEBI" id="CHEBI:15378"/>
        <dbReference type="ChEBI" id="CHEBI:16526"/>
        <dbReference type="ChEBI" id="CHEBI:33019"/>
        <dbReference type="ChEBI" id="CHEBI:37575"/>
        <dbReference type="ChEBI" id="CHEBI:57841"/>
        <dbReference type="ChEBI" id="CHEBI:62899"/>
        <dbReference type="EC" id="2.5.1.3"/>
    </reaction>
</comment>
<feature type="binding site" evidence="9">
    <location>
        <begin position="140"/>
        <end position="142"/>
    </location>
    <ligand>
        <name>2-[(2R,5Z)-2-carboxy-4-methylthiazol-5(2H)-ylidene]ethyl phosphate</name>
        <dbReference type="ChEBI" id="CHEBI:62899"/>
    </ligand>
</feature>
<evidence type="ECO:0000256" key="8">
    <source>
        <dbReference type="ARBA" id="ARBA00047883"/>
    </source>
</evidence>
<feature type="binding site" evidence="9">
    <location>
        <begin position="41"/>
        <end position="45"/>
    </location>
    <ligand>
        <name>4-amino-2-methyl-5-(diphosphooxymethyl)pyrimidine</name>
        <dbReference type="ChEBI" id="CHEBI:57841"/>
    </ligand>
</feature>
<protein>
    <recommendedName>
        <fullName evidence="9">Thiamine-phosphate synthase</fullName>
        <shortName evidence="9">TP synthase</shortName>
        <shortName evidence="9">TPS</shortName>
        <ecNumber evidence="9">2.5.1.3</ecNumber>
    </recommendedName>
    <alternativeName>
        <fullName evidence="9">Thiamine-phosphate pyrophosphorylase</fullName>
        <shortName evidence="9">TMP pyrophosphorylase</shortName>
        <shortName evidence="9">TMP-PPase</shortName>
    </alternativeName>
</protein>
<comment type="catalytic activity">
    <reaction evidence="6 9 10">
        <text>4-methyl-5-(2-phosphooxyethyl)-thiazole + 4-amino-2-methyl-5-(diphosphooxymethyl)pyrimidine + H(+) = thiamine phosphate + diphosphate</text>
        <dbReference type="Rhea" id="RHEA:22328"/>
        <dbReference type="ChEBI" id="CHEBI:15378"/>
        <dbReference type="ChEBI" id="CHEBI:33019"/>
        <dbReference type="ChEBI" id="CHEBI:37575"/>
        <dbReference type="ChEBI" id="CHEBI:57841"/>
        <dbReference type="ChEBI" id="CHEBI:58296"/>
        <dbReference type="EC" id="2.5.1.3"/>
    </reaction>
</comment>
<dbReference type="RefSeq" id="WP_014098321.1">
    <property type="nucleotide sequence ID" value="NZ_CP017888.1"/>
</dbReference>
<dbReference type="GO" id="GO:0009229">
    <property type="term" value="P:thiamine diphosphate biosynthetic process"/>
    <property type="evidence" value="ECO:0007669"/>
    <property type="project" value="UniProtKB-UniRule"/>
</dbReference>
<dbReference type="CDD" id="cd00564">
    <property type="entry name" value="TMP_TenI"/>
    <property type="match status" value="1"/>
</dbReference>
<comment type="cofactor">
    <cofactor evidence="9">
        <name>Mg(2+)</name>
        <dbReference type="ChEBI" id="CHEBI:18420"/>
    </cofactor>
    <text evidence="9">Binds 1 Mg(2+) ion per subunit.</text>
</comment>
<evidence type="ECO:0000313" key="13">
    <source>
        <dbReference type="Proteomes" id="UP000070376"/>
    </source>
</evidence>
<dbReference type="UniPathway" id="UPA00060">
    <property type="reaction ID" value="UER00141"/>
</dbReference>
<dbReference type="GO" id="GO:0005737">
    <property type="term" value="C:cytoplasm"/>
    <property type="evidence" value="ECO:0007669"/>
    <property type="project" value="TreeGrafter"/>
</dbReference>
<keyword evidence="3 9" id="KW-0479">Metal-binding</keyword>
<dbReference type="PANTHER" id="PTHR20857">
    <property type="entry name" value="THIAMINE-PHOSPHATE PYROPHOSPHORYLASE"/>
    <property type="match status" value="1"/>
</dbReference>
<evidence type="ECO:0000256" key="3">
    <source>
        <dbReference type="ARBA" id="ARBA00022723"/>
    </source>
</evidence>
<dbReference type="SUPFAM" id="SSF51391">
    <property type="entry name" value="Thiamin phosphate synthase"/>
    <property type="match status" value="1"/>
</dbReference>
<proteinExistence type="inferred from homology"/>
<dbReference type="EC" id="2.5.1.3" evidence="9"/>
<keyword evidence="5 9" id="KW-0784">Thiamine biosynthesis</keyword>
<evidence type="ECO:0000256" key="11">
    <source>
        <dbReference type="RuleBase" id="RU004253"/>
    </source>
</evidence>
<feature type="binding site" evidence="9">
    <location>
        <position position="114"/>
    </location>
    <ligand>
        <name>4-amino-2-methyl-5-(diphosphooxymethyl)pyrimidine</name>
        <dbReference type="ChEBI" id="CHEBI:57841"/>
    </ligand>
</feature>
<keyword evidence="2 9" id="KW-0808">Transferase</keyword>